<evidence type="ECO:0000313" key="5">
    <source>
        <dbReference type="Proteomes" id="UP000315949"/>
    </source>
</evidence>
<protein>
    <submittedName>
        <fullName evidence="4">S9 family peptidase</fullName>
    </submittedName>
</protein>
<dbReference type="PANTHER" id="PTHR42776:SF27">
    <property type="entry name" value="DIPEPTIDYL PEPTIDASE FAMILY MEMBER 6"/>
    <property type="match status" value="1"/>
</dbReference>
<dbReference type="InterPro" id="IPR001375">
    <property type="entry name" value="Peptidase_S9_cat"/>
</dbReference>
<evidence type="ECO:0000259" key="3">
    <source>
        <dbReference type="Pfam" id="PF00326"/>
    </source>
</evidence>
<dbReference type="SUPFAM" id="SSF53474">
    <property type="entry name" value="alpha/beta-Hydrolases"/>
    <property type="match status" value="1"/>
</dbReference>
<keyword evidence="2" id="KW-0732">Signal</keyword>
<evidence type="ECO:0000313" key="4">
    <source>
        <dbReference type="EMBL" id="TWT19536.1"/>
    </source>
</evidence>
<dbReference type="GO" id="GO:0004252">
    <property type="term" value="F:serine-type endopeptidase activity"/>
    <property type="evidence" value="ECO:0007669"/>
    <property type="project" value="TreeGrafter"/>
</dbReference>
<dbReference type="OrthoDB" id="4269629at2"/>
<reference evidence="4 5" key="1">
    <citation type="submission" date="2019-07" db="EMBL/GenBank/DDBJ databases">
        <title>Luteimonas sp. YD-1 nov., isolated from acidic soil.</title>
        <authorList>
            <person name="Zhou J."/>
        </authorList>
    </citation>
    <scope>NUCLEOTIDE SEQUENCE [LARGE SCALE GENOMIC DNA]</scope>
    <source>
        <strain evidence="4 5">YD-1</strain>
    </source>
</reference>
<dbReference type="SUPFAM" id="SSF82171">
    <property type="entry name" value="DPP6 N-terminal domain-like"/>
    <property type="match status" value="1"/>
</dbReference>
<proteinExistence type="predicted"/>
<dbReference type="GO" id="GO:0006508">
    <property type="term" value="P:proteolysis"/>
    <property type="evidence" value="ECO:0007669"/>
    <property type="project" value="InterPro"/>
</dbReference>
<evidence type="ECO:0000256" key="1">
    <source>
        <dbReference type="ARBA" id="ARBA00022801"/>
    </source>
</evidence>
<comment type="caution">
    <text evidence="4">The sequence shown here is derived from an EMBL/GenBank/DDBJ whole genome shotgun (WGS) entry which is preliminary data.</text>
</comment>
<evidence type="ECO:0000256" key="2">
    <source>
        <dbReference type="SAM" id="SignalP"/>
    </source>
</evidence>
<dbReference type="InterPro" id="IPR029058">
    <property type="entry name" value="AB_hydrolase_fold"/>
</dbReference>
<keyword evidence="5" id="KW-1185">Reference proteome</keyword>
<dbReference type="PANTHER" id="PTHR42776">
    <property type="entry name" value="SERINE PEPTIDASE S9 FAMILY MEMBER"/>
    <property type="match status" value="1"/>
</dbReference>
<name>A0A5C5U0U8_9GAMM</name>
<accession>A0A5C5U0U8</accession>
<dbReference type="EMBL" id="VOHE01000003">
    <property type="protein sequence ID" value="TWT19536.1"/>
    <property type="molecule type" value="Genomic_DNA"/>
</dbReference>
<dbReference type="Proteomes" id="UP000315949">
    <property type="component" value="Unassembled WGS sequence"/>
</dbReference>
<sequence length="657" mass="71097">MQAIVLAAAWRLSVAAALAATVPAPVRAAAPVDLGDYVRRDRFEDIRISPDGRHLAATVPLEDRVVLVVLDRATGGIASGGAGAANTEVVDFWWADDGHVLLTMGQRFGSRQVTYPTGEIHVLELDRKRVRRLIGEAGQAGIVQNLVPTTPEFAIVVDPLPDEPGVALVAVELPDAQPRAQLERLNLRSGRRTTVTAAPVRRARFILDPAGVARFAYGFDVENYSKLYYRDGEGAAWRLVHDARGSDFIAKAVGMAADGATAYVQVTRPDGGPDAIEAWDMRTLARTPLLQDPVVDPERIIYDSDGRTPVGARYMDDGVRLRFFDEDSAVARRYRMLESALPGSAVAITSGTRDGRLSLVHAASDRDPGQYLLFDAEARTLDGVFARMDWLAPGQAAPTRRIRLQARDGVALHGYLTRPAGADEGPLPLVVMPHGGPFGVFDAWYFDTESQLLAAAGYAVLRVNYRGSGNYGRRFQESGAGQWGGAMQDDLTDATRWAIDEGIAVADRICIVGASYGGYAALMGVAREPGLYRCAVGYVGVYDLPALHADRARTAASLRHWVNEWMGARDTLAARSPVNLAARIKAPVLLVAGGADTIAPISHSRRMQRALEAHDVPVRTLYVDSEGHGFRSEDNRRRYYAELLSFLAGHLGGATAQ</sequence>
<feature type="chain" id="PRO_5023046512" evidence="2">
    <location>
        <begin position="20"/>
        <end position="657"/>
    </location>
</feature>
<feature type="domain" description="Peptidase S9 prolyl oligopeptidase catalytic" evidence="3">
    <location>
        <begin position="444"/>
        <end position="653"/>
    </location>
</feature>
<gene>
    <name evidence="4" type="ORF">FQY79_06705</name>
</gene>
<dbReference type="Pfam" id="PF00326">
    <property type="entry name" value="Peptidase_S9"/>
    <property type="match status" value="1"/>
</dbReference>
<organism evidence="4 5">
    <name type="scientific">Luteimonas wenzhouensis</name>
    <dbReference type="NCBI Taxonomy" id="2599615"/>
    <lineage>
        <taxon>Bacteria</taxon>
        <taxon>Pseudomonadati</taxon>
        <taxon>Pseudomonadota</taxon>
        <taxon>Gammaproteobacteria</taxon>
        <taxon>Lysobacterales</taxon>
        <taxon>Lysobacteraceae</taxon>
        <taxon>Luteimonas</taxon>
    </lineage>
</organism>
<dbReference type="RefSeq" id="WP_146312033.1">
    <property type="nucleotide sequence ID" value="NZ_VOHE01000003.1"/>
</dbReference>
<dbReference type="AlphaFoldDB" id="A0A5C5U0U8"/>
<dbReference type="Gene3D" id="3.40.50.1820">
    <property type="entry name" value="alpha/beta hydrolase"/>
    <property type="match status" value="1"/>
</dbReference>
<feature type="signal peptide" evidence="2">
    <location>
        <begin position="1"/>
        <end position="19"/>
    </location>
</feature>
<keyword evidence="1" id="KW-0378">Hydrolase</keyword>